<feature type="transmembrane region" description="Helical" evidence="1">
    <location>
        <begin position="7"/>
        <end position="29"/>
    </location>
</feature>
<accession>X1AVS5</accession>
<evidence type="ECO:0000313" key="2">
    <source>
        <dbReference type="EMBL" id="GAG76323.1"/>
    </source>
</evidence>
<organism evidence="2">
    <name type="scientific">marine sediment metagenome</name>
    <dbReference type="NCBI Taxonomy" id="412755"/>
    <lineage>
        <taxon>unclassified sequences</taxon>
        <taxon>metagenomes</taxon>
        <taxon>ecological metagenomes</taxon>
    </lineage>
</organism>
<sequence>MENEKKVLRWGGLAGILAVIAFIVDMPIYA</sequence>
<protein>
    <submittedName>
        <fullName evidence="2">Uncharacterized protein</fullName>
    </submittedName>
</protein>
<name>X1AVS5_9ZZZZ</name>
<proteinExistence type="predicted"/>
<dbReference type="AlphaFoldDB" id="X1AVS5"/>
<reference evidence="2" key="1">
    <citation type="journal article" date="2014" name="Front. Microbiol.">
        <title>High frequency of phylogenetically diverse reductive dehalogenase-homologous genes in deep subseafloor sedimentary metagenomes.</title>
        <authorList>
            <person name="Kawai M."/>
            <person name="Futagami T."/>
            <person name="Toyoda A."/>
            <person name="Takaki Y."/>
            <person name="Nishi S."/>
            <person name="Hori S."/>
            <person name="Arai W."/>
            <person name="Tsubouchi T."/>
            <person name="Morono Y."/>
            <person name="Uchiyama I."/>
            <person name="Ito T."/>
            <person name="Fujiyama A."/>
            <person name="Inagaki F."/>
            <person name="Takami H."/>
        </authorList>
    </citation>
    <scope>NUCLEOTIDE SEQUENCE</scope>
    <source>
        <strain evidence="2">Expedition CK06-06</strain>
    </source>
</reference>
<keyword evidence="1" id="KW-0812">Transmembrane</keyword>
<keyword evidence="1" id="KW-1133">Transmembrane helix</keyword>
<comment type="caution">
    <text evidence="2">The sequence shown here is derived from an EMBL/GenBank/DDBJ whole genome shotgun (WGS) entry which is preliminary data.</text>
</comment>
<dbReference type="EMBL" id="BART01015982">
    <property type="protein sequence ID" value="GAG76323.1"/>
    <property type="molecule type" value="Genomic_DNA"/>
</dbReference>
<evidence type="ECO:0000256" key="1">
    <source>
        <dbReference type="SAM" id="Phobius"/>
    </source>
</evidence>
<gene>
    <name evidence="2" type="ORF">S01H4_30882</name>
</gene>
<feature type="non-terminal residue" evidence="2">
    <location>
        <position position="30"/>
    </location>
</feature>
<keyword evidence="1" id="KW-0472">Membrane</keyword>